<accession>A0A401G9E8</accession>
<dbReference type="EMBL" id="BFAD01000001">
    <property type="protein sequence ID" value="GBE78794.1"/>
    <property type="molecule type" value="Genomic_DNA"/>
</dbReference>
<evidence type="ECO:0000256" key="3">
    <source>
        <dbReference type="SAM" id="MobiDB-lite"/>
    </source>
</evidence>
<dbReference type="STRING" id="139825.A0A401G9E8"/>
<keyword evidence="5" id="KW-1185">Reference proteome</keyword>
<dbReference type="InterPro" id="IPR045138">
    <property type="entry name" value="MeCP2/MBD4"/>
</dbReference>
<dbReference type="OrthoDB" id="10265068at2759"/>
<dbReference type="GO" id="GO:0005634">
    <property type="term" value="C:nucleus"/>
    <property type="evidence" value="ECO:0007669"/>
    <property type="project" value="UniProtKB-SubCell"/>
</dbReference>
<comment type="caution">
    <text evidence="4">The sequence shown here is derived from an EMBL/GenBank/DDBJ whole genome shotgun (WGS) entry which is preliminary data.</text>
</comment>
<keyword evidence="2" id="KW-0539">Nucleus</keyword>
<dbReference type="PANTHER" id="PTHR15074:SF0">
    <property type="entry name" value="METHYL-CPG-BINDING DOMAIN PROTEIN 4-LIKE PROTEIN"/>
    <property type="match status" value="1"/>
</dbReference>
<dbReference type="SUPFAM" id="SSF48150">
    <property type="entry name" value="DNA-glycosylase"/>
    <property type="match status" value="1"/>
</dbReference>
<dbReference type="GO" id="GO:0003677">
    <property type="term" value="F:DNA binding"/>
    <property type="evidence" value="ECO:0007669"/>
    <property type="project" value="InterPro"/>
</dbReference>
<comment type="subcellular location">
    <subcellularLocation>
        <location evidence="1">Nucleus</location>
    </subcellularLocation>
</comment>
<sequence length="262" mass="30112">MARRSSHPAVHSPYFPAPPFRRRRKKSPKILYTSPYFSPERVQRCSAGSGTPAEGPHNEYQSLLELSGFKYYSQDFLAAFQELYFAKPILIQDHVAHDPWKFLRAVMLLNRPRGAKTVPVFFNLMKPQDFAVAPQDAVEEIIRTLGLSNMPDLLRKWRCKTNVYSSIVADSVQNVVAEETGYKRTPASHLPGCGPYALDSWRIFCAGNEEWMSVLPKDKELKKFLCWKWAYEEFHQWDPELGLGNVITLDYVRDPTVLLPSE</sequence>
<dbReference type="PANTHER" id="PTHR15074">
    <property type="entry name" value="METHYL-CPG-BINDING PROTEIN"/>
    <property type="match status" value="1"/>
</dbReference>
<dbReference type="RefSeq" id="XP_027609707.1">
    <property type="nucleotide sequence ID" value="XM_027753906.1"/>
</dbReference>
<dbReference type="GeneID" id="38775711"/>
<gene>
    <name evidence="4" type="ORF">SCP_0116870</name>
</gene>
<reference evidence="4 5" key="1">
    <citation type="journal article" date="2018" name="Sci. Rep.">
        <title>Genome sequence of the cauliflower mushroom Sparassis crispa (Hanabiratake) and its association with beneficial usage.</title>
        <authorList>
            <person name="Kiyama R."/>
            <person name="Furutani Y."/>
            <person name="Kawaguchi K."/>
            <person name="Nakanishi T."/>
        </authorList>
    </citation>
    <scope>NUCLEOTIDE SEQUENCE [LARGE SCALE GENOMIC DNA]</scope>
</reference>
<feature type="region of interest" description="Disordered" evidence="3">
    <location>
        <begin position="1"/>
        <end position="26"/>
    </location>
</feature>
<dbReference type="Gene3D" id="1.10.340.30">
    <property type="entry name" value="Hypothetical protein, domain 2"/>
    <property type="match status" value="1"/>
</dbReference>
<evidence type="ECO:0000313" key="5">
    <source>
        <dbReference type="Proteomes" id="UP000287166"/>
    </source>
</evidence>
<dbReference type="AlphaFoldDB" id="A0A401G9E8"/>
<dbReference type="Proteomes" id="UP000287166">
    <property type="component" value="Unassembled WGS sequence"/>
</dbReference>
<dbReference type="GO" id="GO:0003824">
    <property type="term" value="F:catalytic activity"/>
    <property type="evidence" value="ECO:0007669"/>
    <property type="project" value="InterPro"/>
</dbReference>
<organism evidence="4 5">
    <name type="scientific">Sparassis crispa</name>
    <dbReference type="NCBI Taxonomy" id="139825"/>
    <lineage>
        <taxon>Eukaryota</taxon>
        <taxon>Fungi</taxon>
        <taxon>Dikarya</taxon>
        <taxon>Basidiomycota</taxon>
        <taxon>Agaricomycotina</taxon>
        <taxon>Agaricomycetes</taxon>
        <taxon>Polyporales</taxon>
        <taxon>Sparassidaceae</taxon>
        <taxon>Sparassis</taxon>
    </lineage>
</organism>
<evidence type="ECO:0000256" key="1">
    <source>
        <dbReference type="ARBA" id="ARBA00004123"/>
    </source>
</evidence>
<evidence type="ECO:0000256" key="2">
    <source>
        <dbReference type="ARBA" id="ARBA00023242"/>
    </source>
</evidence>
<name>A0A401G9E8_9APHY</name>
<protein>
    <submittedName>
        <fullName evidence="4">Uncharacterized protein</fullName>
    </submittedName>
</protein>
<dbReference type="InParanoid" id="A0A401G9E8"/>
<dbReference type="InterPro" id="IPR011257">
    <property type="entry name" value="DNA_glycosylase"/>
</dbReference>
<evidence type="ECO:0000313" key="4">
    <source>
        <dbReference type="EMBL" id="GBE78794.1"/>
    </source>
</evidence>
<dbReference type="GO" id="GO:0006281">
    <property type="term" value="P:DNA repair"/>
    <property type="evidence" value="ECO:0007669"/>
    <property type="project" value="InterPro"/>
</dbReference>
<proteinExistence type="predicted"/>